<comment type="caution">
    <text evidence="3">The sequence shown here is derived from an EMBL/GenBank/DDBJ whole genome shotgun (WGS) entry which is preliminary data.</text>
</comment>
<dbReference type="Gene3D" id="3.40.710.10">
    <property type="entry name" value="DD-peptidase/beta-lactamase superfamily"/>
    <property type="match status" value="1"/>
</dbReference>
<evidence type="ECO:0000259" key="2">
    <source>
        <dbReference type="Pfam" id="PF00144"/>
    </source>
</evidence>
<dbReference type="RefSeq" id="WP_204925388.1">
    <property type="nucleotide sequence ID" value="NZ_JAFEUC010000006.1"/>
</dbReference>
<dbReference type="InterPro" id="IPR012338">
    <property type="entry name" value="Beta-lactam/transpept-like"/>
</dbReference>
<keyword evidence="3" id="KW-0378">Hydrolase</keyword>
<evidence type="ECO:0000256" key="1">
    <source>
        <dbReference type="SAM" id="MobiDB-lite"/>
    </source>
</evidence>
<name>A0ABS2ISZ7_9ACTN</name>
<feature type="region of interest" description="Disordered" evidence="1">
    <location>
        <begin position="1"/>
        <end position="36"/>
    </location>
</feature>
<feature type="region of interest" description="Disordered" evidence="1">
    <location>
        <begin position="87"/>
        <end position="117"/>
    </location>
</feature>
<gene>
    <name evidence="3" type="ORF">JQX11_13835</name>
</gene>
<dbReference type="GO" id="GO:0016787">
    <property type="term" value="F:hydrolase activity"/>
    <property type="evidence" value="ECO:0007669"/>
    <property type="project" value="UniProtKB-KW"/>
</dbReference>
<protein>
    <submittedName>
        <fullName evidence="3">Serine hydrolase</fullName>
    </submittedName>
</protein>
<feature type="domain" description="Beta-lactamase-related" evidence="2">
    <location>
        <begin position="18"/>
        <end position="110"/>
    </location>
</feature>
<sequence>MRGRQSSPDLLASAGLRETYYPGPGQRGIRSPHPQGYLFAQDGKLLDITRFDPSVAGAAGQMIATPTDMNKFLVALQDGRLLKPRELANMRRTVSPPAFPRGGATGWARSGSSSAAG</sequence>
<dbReference type="SUPFAM" id="SSF56601">
    <property type="entry name" value="beta-lactamase/transpeptidase-like"/>
    <property type="match status" value="1"/>
</dbReference>
<organism evidence="3 4">
    <name type="scientific">Micromonospora humida</name>
    <dbReference type="NCBI Taxonomy" id="2809018"/>
    <lineage>
        <taxon>Bacteria</taxon>
        <taxon>Bacillati</taxon>
        <taxon>Actinomycetota</taxon>
        <taxon>Actinomycetes</taxon>
        <taxon>Micromonosporales</taxon>
        <taxon>Micromonosporaceae</taxon>
        <taxon>Micromonospora</taxon>
    </lineage>
</organism>
<keyword evidence="4" id="KW-1185">Reference proteome</keyword>
<dbReference type="Proteomes" id="UP001518872">
    <property type="component" value="Unassembled WGS sequence"/>
</dbReference>
<accession>A0ABS2ISZ7</accession>
<dbReference type="EMBL" id="JAFEUC010000006">
    <property type="protein sequence ID" value="MBM7077413.1"/>
    <property type="molecule type" value="Genomic_DNA"/>
</dbReference>
<dbReference type="Pfam" id="PF00144">
    <property type="entry name" value="Beta-lactamase"/>
    <property type="match status" value="1"/>
</dbReference>
<evidence type="ECO:0000313" key="4">
    <source>
        <dbReference type="Proteomes" id="UP001518872"/>
    </source>
</evidence>
<reference evidence="3 4" key="1">
    <citation type="submission" date="2021-02" db="EMBL/GenBank/DDBJ databases">
        <authorList>
            <person name="Ra J.-S."/>
        </authorList>
    </citation>
    <scope>NUCLEOTIDE SEQUENCE [LARGE SCALE GENOMIC DNA]</scope>
    <source>
        <strain evidence="3 4">MMS20-R1-14</strain>
    </source>
</reference>
<proteinExistence type="predicted"/>
<evidence type="ECO:0000313" key="3">
    <source>
        <dbReference type="EMBL" id="MBM7077413.1"/>
    </source>
</evidence>
<feature type="compositionally biased region" description="Low complexity" evidence="1">
    <location>
        <begin position="106"/>
        <end position="117"/>
    </location>
</feature>
<dbReference type="InterPro" id="IPR001466">
    <property type="entry name" value="Beta-lactam-related"/>
</dbReference>